<proteinExistence type="predicted"/>
<protein>
    <submittedName>
        <fullName evidence="1">Uncharacterized protein</fullName>
    </submittedName>
</protein>
<dbReference type="InParanoid" id="I1BRJ3"/>
<dbReference type="RefSeq" id="XP_067514219.1">
    <property type="nucleotide sequence ID" value="XM_067658118.1"/>
</dbReference>
<dbReference type="VEuPathDB" id="FungiDB:RO3G_03528"/>
<dbReference type="EMBL" id="CH476733">
    <property type="protein sequence ID" value="EIE78823.1"/>
    <property type="molecule type" value="Genomic_DNA"/>
</dbReference>
<reference evidence="1 2" key="1">
    <citation type="journal article" date="2009" name="PLoS Genet.">
        <title>Genomic analysis of the basal lineage fungus Rhizopus oryzae reveals a whole-genome duplication.</title>
        <authorList>
            <person name="Ma L.-J."/>
            <person name="Ibrahim A.S."/>
            <person name="Skory C."/>
            <person name="Grabherr M.G."/>
            <person name="Burger G."/>
            <person name="Butler M."/>
            <person name="Elias M."/>
            <person name="Idnurm A."/>
            <person name="Lang B.F."/>
            <person name="Sone T."/>
            <person name="Abe A."/>
            <person name="Calvo S.E."/>
            <person name="Corrochano L.M."/>
            <person name="Engels R."/>
            <person name="Fu J."/>
            <person name="Hansberg W."/>
            <person name="Kim J.-M."/>
            <person name="Kodira C.D."/>
            <person name="Koehrsen M.J."/>
            <person name="Liu B."/>
            <person name="Miranda-Saavedra D."/>
            <person name="O'Leary S."/>
            <person name="Ortiz-Castellanos L."/>
            <person name="Poulter R."/>
            <person name="Rodriguez-Romero J."/>
            <person name="Ruiz-Herrera J."/>
            <person name="Shen Y.-Q."/>
            <person name="Zeng Q."/>
            <person name="Galagan J."/>
            <person name="Birren B.W."/>
            <person name="Cuomo C.A."/>
            <person name="Wickes B.L."/>
        </authorList>
    </citation>
    <scope>NUCLEOTIDE SEQUENCE [LARGE SCALE GENOMIC DNA]</scope>
    <source>
        <strain evidence="2">RA 99-880 / ATCC MYA-4621 / FGSC 9543 / NRRL 43880</strain>
    </source>
</reference>
<sequence>MSASHQSQFASKSPVLQKRDGFFRARPWE</sequence>
<gene>
    <name evidence="1" type="ORF">RO3G_03528</name>
</gene>
<accession>I1BRJ3</accession>
<dbReference type="Proteomes" id="UP000009138">
    <property type="component" value="Unassembled WGS sequence"/>
</dbReference>
<dbReference type="GeneID" id="93610499"/>
<keyword evidence="2" id="KW-1185">Reference proteome</keyword>
<evidence type="ECO:0000313" key="1">
    <source>
        <dbReference type="EMBL" id="EIE78823.1"/>
    </source>
</evidence>
<dbReference type="AlphaFoldDB" id="I1BRJ3"/>
<organism evidence="1 2">
    <name type="scientific">Rhizopus delemar (strain RA 99-880 / ATCC MYA-4621 / FGSC 9543 / NRRL 43880)</name>
    <name type="common">Mucormycosis agent</name>
    <name type="synonym">Rhizopus arrhizus var. delemar</name>
    <dbReference type="NCBI Taxonomy" id="246409"/>
    <lineage>
        <taxon>Eukaryota</taxon>
        <taxon>Fungi</taxon>
        <taxon>Fungi incertae sedis</taxon>
        <taxon>Mucoromycota</taxon>
        <taxon>Mucoromycotina</taxon>
        <taxon>Mucoromycetes</taxon>
        <taxon>Mucorales</taxon>
        <taxon>Mucorineae</taxon>
        <taxon>Rhizopodaceae</taxon>
        <taxon>Rhizopus</taxon>
    </lineage>
</organism>
<evidence type="ECO:0000313" key="2">
    <source>
        <dbReference type="Proteomes" id="UP000009138"/>
    </source>
</evidence>
<name>I1BRJ3_RHIO9</name>